<proteinExistence type="inferred from homology"/>
<keyword evidence="5 6" id="KW-0233">DNA recombination</keyword>
<gene>
    <name evidence="7" type="ORF">FHR34_005111</name>
</gene>
<dbReference type="Pfam" id="PF00872">
    <property type="entry name" value="Transposase_mut"/>
    <property type="match status" value="1"/>
</dbReference>
<dbReference type="GO" id="GO:0004803">
    <property type="term" value="F:transposase activity"/>
    <property type="evidence" value="ECO:0007669"/>
    <property type="project" value="UniProtKB-UniRule"/>
</dbReference>
<reference evidence="7 8" key="1">
    <citation type="submission" date="2020-08" db="EMBL/GenBank/DDBJ databases">
        <title>Sequencing the genomes of 1000 actinobacteria strains.</title>
        <authorList>
            <person name="Klenk H.-P."/>
        </authorList>
    </citation>
    <scope>NUCLEOTIDE SEQUENCE [LARGE SCALE GENOMIC DNA]</scope>
    <source>
        <strain evidence="7 8">DSM 41654</strain>
    </source>
</reference>
<dbReference type="RefSeq" id="WP_184938891.1">
    <property type="nucleotide sequence ID" value="NZ_JACHJV010000001.1"/>
</dbReference>
<comment type="similarity">
    <text evidence="2 6">Belongs to the transposase mutator family.</text>
</comment>
<organism evidence="7 8">
    <name type="scientific">Kitasatospora kifunensis</name>
    <name type="common">Streptomyces kifunensis</name>
    <dbReference type="NCBI Taxonomy" id="58351"/>
    <lineage>
        <taxon>Bacteria</taxon>
        <taxon>Bacillati</taxon>
        <taxon>Actinomycetota</taxon>
        <taxon>Actinomycetes</taxon>
        <taxon>Kitasatosporales</taxon>
        <taxon>Streptomycetaceae</taxon>
        <taxon>Kitasatospora</taxon>
    </lineage>
</organism>
<dbReference type="Proteomes" id="UP000540506">
    <property type="component" value="Unassembled WGS sequence"/>
</dbReference>
<evidence type="ECO:0000256" key="1">
    <source>
        <dbReference type="ARBA" id="ARBA00002190"/>
    </source>
</evidence>
<keyword evidence="3 6" id="KW-0815">Transposition</keyword>
<keyword evidence="4 6" id="KW-0238">DNA-binding</keyword>
<keyword evidence="8" id="KW-1185">Reference proteome</keyword>
<protein>
    <recommendedName>
        <fullName evidence="6">Mutator family transposase</fullName>
    </recommendedName>
</protein>
<sequence>MTEAGPVTVEVPRDRAGTFEPKVVPRHARRTECLDNLVISLTARGLASGEIVAHLAEVYGMATSKETVSTLTDRVLEGMAE</sequence>
<evidence type="ECO:0000256" key="6">
    <source>
        <dbReference type="RuleBase" id="RU365089"/>
    </source>
</evidence>
<evidence type="ECO:0000256" key="4">
    <source>
        <dbReference type="ARBA" id="ARBA00023125"/>
    </source>
</evidence>
<keyword evidence="6" id="KW-0814">Transposable element</keyword>
<evidence type="ECO:0000256" key="5">
    <source>
        <dbReference type="ARBA" id="ARBA00023172"/>
    </source>
</evidence>
<dbReference type="InterPro" id="IPR001207">
    <property type="entry name" value="Transposase_mutator"/>
</dbReference>
<dbReference type="GO" id="GO:0006313">
    <property type="term" value="P:DNA transposition"/>
    <property type="evidence" value="ECO:0007669"/>
    <property type="project" value="UniProtKB-UniRule"/>
</dbReference>
<dbReference type="EMBL" id="JACHJV010000001">
    <property type="protein sequence ID" value="MBB4926118.1"/>
    <property type="molecule type" value="Genomic_DNA"/>
</dbReference>
<name>A0A7W7R665_KITKI</name>
<dbReference type="AlphaFoldDB" id="A0A7W7R665"/>
<dbReference type="PANTHER" id="PTHR33217:SF8">
    <property type="entry name" value="MUTATOR FAMILY TRANSPOSASE"/>
    <property type="match status" value="1"/>
</dbReference>
<comment type="caution">
    <text evidence="7">The sequence shown here is derived from an EMBL/GenBank/DDBJ whole genome shotgun (WGS) entry which is preliminary data.</text>
</comment>
<evidence type="ECO:0000313" key="8">
    <source>
        <dbReference type="Proteomes" id="UP000540506"/>
    </source>
</evidence>
<dbReference type="GO" id="GO:0003677">
    <property type="term" value="F:DNA binding"/>
    <property type="evidence" value="ECO:0007669"/>
    <property type="project" value="UniProtKB-UniRule"/>
</dbReference>
<comment type="function">
    <text evidence="1 6">Required for the transposition of the insertion element.</text>
</comment>
<dbReference type="PANTHER" id="PTHR33217">
    <property type="entry name" value="TRANSPOSASE FOR INSERTION SEQUENCE ELEMENT IS1081"/>
    <property type="match status" value="1"/>
</dbReference>
<accession>A0A7W7R665</accession>
<evidence type="ECO:0000256" key="3">
    <source>
        <dbReference type="ARBA" id="ARBA00022578"/>
    </source>
</evidence>
<evidence type="ECO:0000256" key="2">
    <source>
        <dbReference type="ARBA" id="ARBA00010961"/>
    </source>
</evidence>
<evidence type="ECO:0000313" key="7">
    <source>
        <dbReference type="EMBL" id="MBB4926118.1"/>
    </source>
</evidence>